<protein>
    <recommendedName>
        <fullName evidence="6">D-arabinitol 2-dehydrogenase [ribulose-forming]</fullName>
        <ecNumber evidence="5">1.1.1.250</ecNumber>
    </recommendedName>
</protein>
<dbReference type="SUPFAM" id="SSF51735">
    <property type="entry name" value="NAD(P)-binding Rossmann-fold domains"/>
    <property type="match status" value="1"/>
</dbReference>
<dbReference type="RefSeq" id="XP_045953809.1">
    <property type="nucleotide sequence ID" value="XM_046108215.1"/>
</dbReference>
<keyword evidence="2" id="KW-0521">NADP</keyword>
<dbReference type="PROSITE" id="PS00061">
    <property type="entry name" value="ADH_SHORT"/>
    <property type="match status" value="1"/>
</dbReference>
<dbReference type="EC" id="1.1.1.250" evidence="5"/>
<dbReference type="InterPro" id="IPR036291">
    <property type="entry name" value="NAD(P)-bd_dom_sf"/>
</dbReference>
<dbReference type="PANTHER" id="PTHR42760:SF115">
    <property type="entry name" value="3-OXOACYL-[ACYL-CARRIER-PROTEIN] REDUCTASE FABG"/>
    <property type="match status" value="1"/>
</dbReference>
<dbReference type="AlphaFoldDB" id="A0A9P8RPI6"/>
<comment type="similarity">
    <text evidence="1">Belongs to the short-chain dehydrogenases/reductases (SDR) family.</text>
</comment>
<evidence type="ECO:0000256" key="5">
    <source>
        <dbReference type="ARBA" id="ARBA00066831"/>
    </source>
</evidence>
<evidence type="ECO:0000256" key="1">
    <source>
        <dbReference type="ARBA" id="ARBA00006484"/>
    </source>
</evidence>
<comment type="pathway">
    <text evidence="4">Carbohydrate metabolism; D-arabinitol metabolism.</text>
</comment>
<name>A0A9P8RPI6_9PEZI</name>
<dbReference type="InterPro" id="IPR020904">
    <property type="entry name" value="Sc_DH/Rdtase_CS"/>
</dbReference>
<dbReference type="OrthoDB" id="47007at2759"/>
<dbReference type="GeneID" id="70137106"/>
<dbReference type="GO" id="GO:0047038">
    <property type="term" value="F:D-arabinitol 2-dehydrogenase activity"/>
    <property type="evidence" value="ECO:0007669"/>
    <property type="project" value="UniProtKB-EC"/>
</dbReference>
<sequence length="314" mass="33418">MEIYPKDQEVELKTEPAVRGDLTSRVLPQMKLGNGFPGSLASPPPPLPRNVSPAERAALRFRLVGSAAIVTGGAGDLGYAASRALLEHGLQGLMIFDMSFQEADNKVKSLKTEFPGTTILSTKVDITDAEAVAIAVSETANVFGSVDILLNFAGIVNCQHAIDMTANEWSRVLNVNATGGFLCAQAVARQMKKQGTGGSMVFVASISAHRVNYPQPQVSYNVSKSAVVAMVKSLAAEWAHLGIRVNSISPGYMDTILNEGVGLDDAKNIWLSRNPMHRMGYPEELTGALVLLASRAGSYINGTDIVIDGGQTLF</sequence>
<evidence type="ECO:0000256" key="2">
    <source>
        <dbReference type="ARBA" id="ARBA00022857"/>
    </source>
</evidence>
<dbReference type="Gene3D" id="3.40.50.720">
    <property type="entry name" value="NAD(P)-binding Rossmann-like Domain"/>
    <property type="match status" value="1"/>
</dbReference>
<accession>A0A9P8RPI6</accession>
<evidence type="ECO:0000256" key="3">
    <source>
        <dbReference type="ARBA" id="ARBA00023002"/>
    </source>
</evidence>
<keyword evidence="3" id="KW-0560">Oxidoreductase</keyword>
<dbReference type="Proteomes" id="UP000758603">
    <property type="component" value="Unassembled WGS sequence"/>
</dbReference>
<evidence type="ECO:0000313" key="8">
    <source>
        <dbReference type="Proteomes" id="UP000758603"/>
    </source>
</evidence>
<evidence type="ECO:0000313" key="7">
    <source>
        <dbReference type="EMBL" id="KAH6647295.1"/>
    </source>
</evidence>
<dbReference type="GO" id="GO:0005975">
    <property type="term" value="P:carbohydrate metabolic process"/>
    <property type="evidence" value="ECO:0007669"/>
    <property type="project" value="UniProtKB-ARBA"/>
</dbReference>
<dbReference type="Pfam" id="PF13561">
    <property type="entry name" value="adh_short_C2"/>
    <property type="match status" value="1"/>
</dbReference>
<dbReference type="EMBL" id="JAGPXC010000009">
    <property type="protein sequence ID" value="KAH6647295.1"/>
    <property type="molecule type" value="Genomic_DNA"/>
</dbReference>
<dbReference type="PRINTS" id="PR00081">
    <property type="entry name" value="GDHRDH"/>
</dbReference>
<dbReference type="FunFam" id="3.40.50.720:FF:000240">
    <property type="entry name" value="SDR family oxidoreductase"/>
    <property type="match status" value="1"/>
</dbReference>
<organism evidence="7 8">
    <name type="scientific">Truncatella angustata</name>
    <dbReference type="NCBI Taxonomy" id="152316"/>
    <lineage>
        <taxon>Eukaryota</taxon>
        <taxon>Fungi</taxon>
        <taxon>Dikarya</taxon>
        <taxon>Ascomycota</taxon>
        <taxon>Pezizomycotina</taxon>
        <taxon>Sordariomycetes</taxon>
        <taxon>Xylariomycetidae</taxon>
        <taxon>Amphisphaeriales</taxon>
        <taxon>Sporocadaceae</taxon>
        <taxon>Truncatella</taxon>
    </lineage>
</organism>
<evidence type="ECO:0000256" key="6">
    <source>
        <dbReference type="ARBA" id="ARBA00070881"/>
    </source>
</evidence>
<dbReference type="InterPro" id="IPR002347">
    <property type="entry name" value="SDR_fam"/>
</dbReference>
<evidence type="ECO:0000256" key="4">
    <source>
        <dbReference type="ARBA" id="ARBA00060719"/>
    </source>
</evidence>
<dbReference type="PANTHER" id="PTHR42760">
    <property type="entry name" value="SHORT-CHAIN DEHYDROGENASES/REDUCTASES FAMILY MEMBER"/>
    <property type="match status" value="1"/>
</dbReference>
<comment type="caution">
    <text evidence="7">The sequence shown here is derived from an EMBL/GenBank/DDBJ whole genome shotgun (WGS) entry which is preliminary data.</text>
</comment>
<reference evidence="7" key="1">
    <citation type="journal article" date="2021" name="Nat. Commun.">
        <title>Genetic determinants of endophytism in the Arabidopsis root mycobiome.</title>
        <authorList>
            <person name="Mesny F."/>
            <person name="Miyauchi S."/>
            <person name="Thiergart T."/>
            <person name="Pickel B."/>
            <person name="Atanasova L."/>
            <person name="Karlsson M."/>
            <person name="Huettel B."/>
            <person name="Barry K.W."/>
            <person name="Haridas S."/>
            <person name="Chen C."/>
            <person name="Bauer D."/>
            <person name="Andreopoulos W."/>
            <person name="Pangilinan J."/>
            <person name="LaButti K."/>
            <person name="Riley R."/>
            <person name="Lipzen A."/>
            <person name="Clum A."/>
            <person name="Drula E."/>
            <person name="Henrissat B."/>
            <person name="Kohler A."/>
            <person name="Grigoriev I.V."/>
            <person name="Martin F.M."/>
            <person name="Hacquard S."/>
        </authorList>
    </citation>
    <scope>NUCLEOTIDE SEQUENCE</scope>
    <source>
        <strain evidence="7">MPI-SDFR-AT-0073</strain>
    </source>
</reference>
<proteinExistence type="inferred from homology"/>
<dbReference type="PRINTS" id="PR00080">
    <property type="entry name" value="SDRFAMILY"/>
</dbReference>
<keyword evidence="8" id="KW-1185">Reference proteome</keyword>
<gene>
    <name evidence="7" type="ORF">BKA67DRAFT_663628</name>
</gene>